<keyword evidence="2 5" id="KW-0378">Hydrolase</keyword>
<feature type="binding site" evidence="5">
    <location>
        <begin position="104"/>
        <end position="106"/>
    </location>
    <ligand>
        <name>substrate</name>
    </ligand>
</feature>
<protein>
    <recommendedName>
        <fullName evidence="5">Deoxyuridine 5'-triphosphate nucleotidohydrolase</fullName>
        <shortName evidence="5">dUTPase</shortName>
        <ecNumber evidence="5">3.6.1.23</ecNumber>
    </recommendedName>
    <alternativeName>
        <fullName evidence="5">dUTP pyrophosphatase</fullName>
    </alternativeName>
</protein>
<dbReference type="RefSeq" id="WP_264794324.1">
    <property type="nucleotide sequence ID" value="NZ_BRVS01000002.1"/>
</dbReference>
<proteinExistence type="inferred from homology"/>
<dbReference type="Pfam" id="PF00692">
    <property type="entry name" value="dUTPase"/>
    <property type="match status" value="1"/>
</dbReference>
<dbReference type="EMBL" id="BRVS01000002">
    <property type="protein sequence ID" value="GLB66153.1"/>
    <property type="molecule type" value="Genomic_DNA"/>
</dbReference>
<comment type="function">
    <text evidence="5">This enzyme is involved in nucleotide metabolism: it produces dUMP, the immediate precursor of thymidine nucleotides and it decreases the intracellular concentration of dUTP so that uracil cannot be incorporated into DNA.</text>
</comment>
<dbReference type="NCBIfam" id="TIGR00576">
    <property type="entry name" value="dut"/>
    <property type="match status" value="1"/>
</dbReference>
<dbReference type="HAMAP" id="MF_00116">
    <property type="entry name" value="dUTPase_bact"/>
    <property type="match status" value="1"/>
</dbReference>
<dbReference type="PANTHER" id="PTHR11241">
    <property type="entry name" value="DEOXYURIDINE 5'-TRIPHOSPHATE NUCLEOTIDOHYDROLASE"/>
    <property type="match status" value="1"/>
</dbReference>
<dbReference type="InterPro" id="IPR008181">
    <property type="entry name" value="dUTPase"/>
</dbReference>
<keyword evidence="5" id="KW-0479">Metal-binding</keyword>
<dbReference type="InterPro" id="IPR029054">
    <property type="entry name" value="dUTPase-like"/>
</dbReference>
<dbReference type="EC" id="3.6.1.23" evidence="5"/>
<dbReference type="Gene3D" id="2.70.40.10">
    <property type="match status" value="1"/>
</dbReference>
<comment type="cofactor">
    <cofactor evidence="5">
        <name>Mg(2+)</name>
        <dbReference type="ChEBI" id="CHEBI:18420"/>
    </cofactor>
</comment>
<keyword evidence="3 5" id="KW-0546">Nucleotide metabolism</keyword>
<evidence type="ECO:0000256" key="4">
    <source>
        <dbReference type="ARBA" id="ARBA00047686"/>
    </source>
</evidence>
<dbReference type="CDD" id="cd07557">
    <property type="entry name" value="trimeric_dUTPase"/>
    <property type="match status" value="1"/>
</dbReference>
<dbReference type="NCBIfam" id="NF001862">
    <property type="entry name" value="PRK00601.1"/>
    <property type="match status" value="1"/>
</dbReference>
<evidence type="ECO:0000313" key="8">
    <source>
        <dbReference type="Proteomes" id="UP001209654"/>
    </source>
</evidence>
<dbReference type="PANTHER" id="PTHR11241:SF0">
    <property type="entry name" value="DEOXYURIDINE 5'-TRIPHOSPHATE NUCLEOTIDOHYDROLASE"/>
    <property type="match status" value="1"/>
</dbReference>
<evidence type="ECO:0000259" key="6">
    <source>
        <dbReference type="Pfam" id="PF00692"/>
    </source>
</evidence>
<evidence type="ECO:0000256" key="2">
    <source>
        <dbReference type="ARBA" id="ARBA00022801"/>
    </source>
</evidence>
<sequence length="173" mass="18024">MCGNARGGFAAPNEERSRVQEIQPTLNVQLKMLDDALEAPSYAHPGDAGADLRTRIDFRIGPGERVLVPTGVAIALPAGYVALIHPRSGLATKHGLTIVNAPGTVDAGYRGEIAVTLLNTDASAALEFKRGDRIAQMVIQRVETASFELVAELPGSVRGTGGFGSTGGFTAAQ</sequence>
<evidence type="ECO:0000256" key="5">
    <source>
        <dbReference type="HAMAP-Rule" id="MF_00116"/>
    </source>
</evidence>
<accession>A0ABQ5MQ97</accession>
<feature type="binding site" evidence="5">
    <location>
        <position position="100"/>
    </location>
    <ligand>
        <name>substrate</name>
    </ligand>
</feature>
<feature type="domain" description="dUTPase-like" evidence="6">
    <location>
        <begin position="38"/>
        <end position="167"/>
    </location>
</feature>
<dbReference type="Proteomes" id="UP001209654">
    <property type="component" value="Unassembled WGS sequence"/>
</dbReference>
<organism evidence="7 8">
    <name type="scientific">Arthrobacter mangrovi</name>
    <dbReference type="NCBI Taxonomy" id="2966350"/>
    <lineage>
        <taxon>Bacteria</taxon>
        <taxon>Bacillati</taxon>
        <taxon>Actinomycetota</taxon>
        <taxon>Actinomycetes</taxon>
        <taxon>Micrococcales</taxon>
        <taxon>Micrococcaceae</taxon>
        <taxon>Arthrobacter</taxon>
    </lineage>
</organism>
<gene>
    <name evidence="5" type="primary">dut</name>
    <name evidence="7" type="ORF">AHIS1636_05920</name>
</gene>
<comment type="pathway">
    <text evidence="5">Pyrimidine metabolism; dUMP biosynthesis; dUMP from dCTP (dUTP route): step 2/2.</text>
</comment>
<dbReference type="InterPro" id="IPR036157">
    <property type="entry name" value="dUTPase-like_sf"/>
</dbReference>
<dbReference type="InterPro" id="IPR033704">
    <property type="entry name" value="dUTPase_trimeric"/>
</dbReference>
<comment type="catalytic activity">
    <reaction evidence="4 5">
        <text>dUTP + H2O = dUMP + diphosphate + H(+)</text>
        <dbReference type="Rhea" id="RHEA:10248"/>
        <dbReference type="ChEBI" id="CHEBI:15377"/>
        <dbReference type="ChEBI" id="CHEBI:15378"/>
        <dbReference type="ChEBI" id="CHEBI:33019"/>
        <dbReference type="ChEBI" id="CHEBI:61555"/>
        <dbReference type="ChEBI" id="CHEBI:246422"/>
        <dbReference type="EC" id="3.6.1.23"/>
    </reaction>
</comment>
<comment type="similarity">
    <text evidence="1 5">Belongs to the dUTPase family.</text>
</comment>
<comment type="caution">
    <text evidence="7">The sequence shown here is derived from an EMBL/GenBank/DDBJ whole genome shotgun (WGS) entry which is preliminary data.</text>
</comment>
<evidence type="ECO:0000313" key="7">
    <source>
        <dbReference type="EMBL" id="GLB66153.1"/>
    </source>
</evidence>
<evidence type="ECO:0000256" key="3">
    <source>
        <dbReference type="ARBA" id="ARBA00023080"/>
    </source>
</evidence>
<keyword evidence="5" id="KW-0460">Magnesium</keyword>
<feature type="binding site" evidence="5">
    <location>
        <begin position="87"/>
        <end position="89"/>
    </location>
    <ligand>
        <name>substrate</name>
    </ligand>
</feature>
<comment type="caution">
    <text evidence="5">Lacks conserved residue(s) required for the propagation of feature annotation.</text>
</comment>
<dbReference type="SUPFAM" id="SSF51283">
    <property type="entry name" value="dUTPase-like"/>
    <property type="match status" value="1"/>
</dbReference>
<keyword evidence="8" id="KW-1185">Reference proteome</keyword>
<evidence type="ECO:0000256" key="1">
    <source>
        <dbReference type="ARBA" id="ARBA00006581"/>
    </source>
</evidence>
<reference evidence="7 8" key="1">
    <citation type="journal article" date="2023" name="Int. J. Syst. Evol. Microbiol.">
        <title>Arthrobacter mangrovi sp. nov., an actinobacterium isolated from the rhizosphere of a mangrove.</title>
        <authorList>
            <person name="Hamada M."/>
            <person name="Saitou S."/>
            <person name="Enomoto N."/>
            <person name="Nanri K."/>
            <person name="Hidaka K."/>
            <person name="Miura T."/>
            <person name="Tamura T."/>
        </authorList>
    </citation>
    <scope>NUCLEOTIDE SEQUENCE [LARGE SCALE GENOMIC DNA]</scope>
    <source>
        <strain evidence="7 8">NBRC 112813</strain>
    </source>
</reference>
<name>A0ABQ5MQ97_9MICC</name>